<gene>
    <name evidence="1" type="ORF">FTOL_10734</name>
</gene>
<dbReference type="Proteomes" id="UP001187734">
    <property type="component" value="Unassembled WGS sequence"/>
</dbReference>
<comment type="caution">
    <text evidence="1">The sequence shown here is derived from an EMBL/GenBank/DDBJ whole genome shotgun (WGS) entry which is preliminary data.</text>
</comment>
<dbReference type="AlphaFoldDB" id="A0AAE8SMB3"/>
<name>A0AAE8SMB3_9HYPO</name>
<accession>A0AAE8SMB3</accession>
<keyword evidence="2" id="KW-1185">Reference proteome</keyword>
<evidence type="ECO:0000313" key="1">
    <source>
        <dbReference type="EMBL" id="SPJ84217.1"/>
    </source>
</evidence>
<evidence type="ECO:0000313" key="2">
    <source>
        <dbReference type="Proteomes" id="UP001187734"/>
    </source>
</evidence>
<organism evidence="1 2">
    <name type="scientific">Fusarium torulosum</name>
    <dbReference type="NCBI Taxonomy" id="33205"/>
    <lineage>
        <taxon>Eukaryota</taxon>
        <taxon>Fungi</taxon>
        <taxon>Dikarya</taxon>
        <taxon>Ascomycota</taxon>
        <taxon>Pezizomycotina</taxon>
        <taxon>Sordariomycetes</taxon>
        <taxon>Hypocreomycetidae</taxon>
        <taxon>Hypocreales</taxon>
        <taxon>Nectriaceae</taxon>
        <taxon>Fusarium</taxon>
    </lineage>
</organism>
<sequence>MCWKKEYTHKCDKCYKTLMTRTVLDRECEAKKKKEACNITTTPDIVWEDSANCNVWRFIREGGNLLL</sequence>
<protein>
    <submittedName>
        <fullName evidence="1">Uncharacterized protein</fullName>
    </submittedName>
</protein>
<dbReference type="EMBL" id="ONZP01000438">
    <property type="protein sequence ID" value="SPJ84217.1"/>
    <property type="molecule type" value="Genomic_DNA"/>
</dbReference>
<proteinExistence type="predicted"/>
<reference evidence="1" key="1">
    <citation type="submission" date="2018-03" db="EMBL/GenBank/DDBJ databases">
        <authorList>
            <person name="Guldener U."/>
        </authorList>
    </citation>
    <scope>NUCLEOTIDE SEQUENCE</scope>
</reference>